<sequence>MQYNGLAWVAALMALLVLVIAGRILLDRSWLLGWLRGTGGLAILALAGLVAVMAYDLRSYAPLPSSGETLLTLSFKAEGDQRYRVTLREDLRERNVILNGDLWQLDARVFGWQKLATLIGLQPGYRLELLSGRYLTAEQQASAEPSRVVLASSPYGIDLWRWLREGQHDLFLFDARGTRVTFLPLADGALYAVRLTSTGLLAEPQNQAAKDALTQR</sequence>
<dbReference type="Proteomes" id="UP000242930">
    <property type="component" value="Unassembled WGS sequence"/>
</dbReference>
<dbReference type="STRING" id="915471.SAMN05216201_106226"/>
<protein>
    <recommendedName>
        <fullName evidence="4">Cation/multidrug efflux pump</fullName>
    </recommendedName>
</protein>
<name>A0A1H6XUS4_9PSED</name>
<dbReference type="RefSeq" id="WP_090310369.1">
    <property type="nucleotide sequence ID" value="NZ_FNZE01000006.1"/>
</dbReference>
<evidence type="ECO:0000313" key="2">
    <source>
        <dbReference type="EMBL" id="SEJ28652.1"/>
    </source>
</evidence>
<evidence type="ECO:0008006" key="4">
    <source>
        <dbReference type="Google" id="ProtNLM"/>
    </source>
</evidence>
<dbReference type="OrthoDB" id="9156649at2"/>
<dbReference type="AlphaFoldDB" id="A0A1H6XUS4"/>
<keyword evidence="3" id="KW-1185">Reference proteome</keyword>
<evidence type="ECO:0000313" key="3">
    <source>
        <dbReference type="Proteomes" id="UP000242930"/>
    </source>
</evidence>
<keyword evidence="1" id="KW-1133">Transmembrane helix</keyword>
<keyword evidence="1" id="KW-0472">Membrane</keyword>
<gene>
    <name evidence="2" type="ORF">SAMN05216201_106226</name>
</gene>
<dbReference type="EMBL" id="FNZE01000006">
    <property type="protein sequence ID" value="SEJ28652.1"/>
    <property type="molecule type" value="Genomic_DNA"/>
</dbReference>
<proteinExistence type="predicted"/>
<accession>A0A1H6XUS4</accession>
<feature type="transmembrane region" description="Helical" evidence="1">
    <location>
        <begin position="33"/>
        <end position="55"/>
    </location>
</feature>
<feature type="transmembrane region" description="Helical" evidence="1">
    <location>
        <begin position="6"/>
        <end position="26"/>
    </location>
</feature>
<keyword evidence="1" id="KW-0812">Transmembrane</keyword>
<evidence type="ECO:0000256" key="1">
    <source>
        <dbReference type="SAM" id="Phobius"/>
    </source>
</evidence>
<reference evidence="3" key="1">
    <citation type="submission" date="2016-10" db="EMBL/GenBank/DDBJ databases">
        <authorList>
            <person name="Varghese N."/>
            <person name="Submissions S."/>
        </authorList>
    </citation>
    <scope>NUCLEOTIDE SEQUENCE [LARGE SCALE GENOMIC DNA]</scope>
    <source>
        <strain evidence="3">LMG 25967</strain>
    </source>
</reference>
<organism evidence="2 3">
    <name type="scientific">Pseudomonas linyingensis</name>
    <dbReference type="NCBI Taxonomy" id="915471"/>
    <lineage>
        <taxon>Bacteria</taxon>
        <taxon>Pseudomonadati</taxon>
        <taxon>Pseudomonadota</taxon>
        <taxon>Gammaproteobacteria</taxon>
        <taxon>Pseudomonadales</taxon>
        <taxon>Pseudomonadaceae</taxon>
        <taxon>Pseudomonas</taxon>
    </lineage>
</organism>